<evidence type="ECO:0000256" key="11">
    <source>
        <dbReference type="ARBA" id="ARBA00023136"/>
    </source>
</evidence>
<dbReference type="GO" id="GO:0003827">
    <property type="term" value="F:alpha-1,3-mannosylglycoprotein 2-beta-N-acetylglucosaminyltransferase activity"/>
    <property type="evidence" value="ECO:0007669"/>
    <property type="project" value="UniProtKB-UniRule"/>
</dbReference>
<evidence type="ECO:0000256" key="12">
    <source>
        <dbReference type="ARBA" id="ARBA00023211"/>
    </source>
</evidence>
<comment type="pathway">
    <text evidence="2 13">Protein modification; protein glycosylation.</text>
</comment>
<keyword evidence="8 13" id="KW-0735">Signal-anchor</keyword>
<organism evidence="16 17">
    <name type="scientific">Homarus americanus</name>
    <name type="common">American lobster</name>
    <dbReference type="NCBI Taxonomy" id="6706"/>
    <lineage>
        <taxon>Eukaryota</taxon>
        <taxon>Metazoa</taxon>
        <taxon>Ecdysozoa</taxon>
        <taxon>Arthropoda</taxon>
        <taxon>Crustacea</taxon>
        <taxon>Multicrustacea</taxon>
        <taxon>Malacostraca</taxon>
        <taxon>Eumalacostraca</taxon>
        <taxon>Eucarida</taxon>
        <taxon>Decapoda</taxon>
        <taxon>Pleocyemata</taxon>
        <taxon>Astacidea</taxon>
        <taxon>Nephropoidea</taxon>
        <taxon>Nephropidae</taxon>
        <taxon>Homarus</taxon>
    </lineage>
</organism>
<feature type="signal peptide" evidence="14">
    <location>
        <begin position="1"/>
        <end position="18"/>
    </location>
</feature>
<comment type="cofactor">
    <cofactor evidence="13">
        <name>Mn(2+)</name>
        <dbReference type="ChEBI" id="CHEBI:29035"/>
    </cofactor>
    <text evidence="13">The cofactor is mostly bound to the substrate.</text>
</comment>
<evidence type="ECO:0000313" key="17">
    <source>
        <dbReference type="Proteomes" id="UP000747542"/>
    </source>
</evidence>
<dbReference type="GO" id="GO:0016266">
    <property type="term" value="P:protein O-linked glycosylation via N-acetyl-galactosamine"/>
    <property type="evidence" value="ECO:0007669"/>
    <property type="project" value="TreeGrafter"/>
</dbReference>
<dbReference type="InterPro" id="IPR029044">
    <property type="entry name" value="Nucleotide-diphossugar_trans"/>
</dbReference>
<keyword evidence="7 13" id="KW-0479">Metal-binding</keyword>
<evidence type="ECO:0000256" key="7">
    <source>
        <dbReference type="ARBA" id="ARBA00022723"/>
    </source>
</evidence>
<dbReference type="InterPro" id="IPR052463">
    <property type="entry name" value="O-linked_mannose_GnT"/>
</dbReference>
<evidence type="ECO:0000256" key="1">
    <source>
        <dbReference type="ARBA" id="ARBA00004323"/>
    </source>
</evidence>
<evidence type="ECO:0000256" key="9">
    <source>
        <dbReference type="ARBA" id="ARBA00022989"/>
    </source>
</evidence>
<dbReference type="Gene3D" id="3.90.550.10">
    <property type="entry name" value="Spore Coat Polysaccharide Biosynthesis Protein SpsA, Chain A"/>
    <property type="match status" value="1"/>
</dbReference>
<keyword evidence="14" id="KW-0732">Signal</keyword>
<dbReference type="PANTHER" id="PTHR46396:SF2">
    <property type="entry name" value="ILEI_PANDER DOMAIN-CONTAINING PROTEIN"/>
    <property type="match status" value="1"/>
</dbReference>
<comment type="catalytic activity">
    <reaction evidence="13">
        <text>N(4)-(alpha-D-Man-(1-&gt;3)-[alpha-D-Man-(1-&gt;3)-[alpha-D-Man-(1-&gt;6)]-alpha-D-Man-(1-&gt;6)]-beta-D-Man-(1-&gt;4)-beta-D-GlcNAc-(1-&gt;4)-beta-D-GlcNAc)-L-asparaginyl-[protein] (N-glucan mannose isomer 5A1,2) + UDP-N-acetyl-alpha-D-glucosamine = N(4)-{beta-D-GlcNAc-(1-&gt;2)-alpha-D-Man-(1-&gt;3)-[alpha-D-Man-(1-&gt;3)-[alpha-D-Man-(1-&gt;6)]-alpha-D-Man-(1-&gt;6)]-beta-D-Man-(1-&gt;4)-beta-D-GlcNAc-(1-&gt;4)-beta-D-GlcNAc}-L-asparaginyl-[protein] + UDP + H(+)</text>
        <dbReference type="Rhea" id="RHEA:11456"/>
        <dbReference type="Rhea" id="RHEA-COMP:14367"/>
        <dbReference type="Rhea" id="RHEA-COMP:14368"/>
        <dbReference type="ChEBI" id="CHEBI:15378"/>
        <dbReference type="ChEBI" id="CHEBI:57705"/>
        <dbReference type="ChEBI" id="CHEBI:58223"/>
        <dbReference type="ChEBI" id="CHEBI:59087"/>
        <dbReference type="ChEBI" id="CHEBI:60625"/>
        <dbReference type="EC" id="2.4.1.101"/>
    </reaction>
</comment>
<dbReference type="GO" id="GO:0000139">
    <property type="term" value="C:Golgi membrane"/>
    <property type="evidence" value="ECO:0007669"/>
    <property type="project" value="UniProtKB-SubCell"/>
</dbReference>
<dbReference type="InterPro" id="IPR039477">
    <property type="entry name" value="ILEI/PANDER_dom"/>
</dbReference>
<dbReference type="GO" id="GO:0047223">
    <property type="term" value="F:beta-1,3-galactosyl-O-glycosyl-glycoprotein beta-1,3-N-acetylglucosaminyltransferase activity"/>
    <property type="evidence" value="ECO:0007669"/>
    <property type="project" value="TreeGrafter"/>
</dbReference>
<comment type="subcellular location">
    <subcellularLocation>
        <location evidence="1 13">Golgi apparatus membrane</location>
        <topology evidence="1 13">Single-pass type II membrane protein</topology>
    </subcellularLocation>
</comment>
<keyword evidence="6" id="KW-0812">Transmembrane</keyword>
<keyword evidence="17" id="KW-1185">Reference proteome</keyword>
<dbReference type="Pfam" id="PF03071">
    <property type="entry name" value="GNT-I"/>
    <property type="match status" value="1"/>
</dbReference>
<keyword evidence="10 13" id="KW-0333">Golgi apparatus</keyword>
<accession>A0A8J5MYB0</accession>
<evidence type="ECO:0000256" key="13">
    <source>
        <dbReference type="RuleBase" id="RU368119"/>
    </source>
</evidence>
<dbReference type="EMBL" id="JAHLQT010021257">
    <property type="protein sequence ID" value="KAG7167842.1"/>
    <property type="molecule type" value="Genomic_DNA"/>
</dbReference>
<dbReference type="PANTHER" id="PTHR46396">
    <property type="entry name" value="PROTEIN O-LINKED-MANNOSE BETA-1,2-N-ACETYLGLUCOSAMINYLTRANSFERASE 1"/>
    <property type="match status" value="1"/>
</dbReference>
<evidence type="ECO:0000256" key="14">
    <source>
        <dbReference type="SAM" id="SignalP"/>
    </source>
</evidence>
<keyword evidence="11" id="KW-0472">Membrane</keyword>
<evidence type="ECO:0000256" key="2">
    <source>
        <dbReference type="ARBA" id="ARBA00004922"/>
    </source>
</evidence>
<dbReference type="AlphaFoldDB" id="A0A8J5MYB0"/>
<dbReference type="SUPFAM" id="SSF53448">
    <property type="entry name" value="Nucleotide-diphospho-sugar transferases"/>
    <property type="match status" value="1"/>
</dbReference>
<evidence type="ECO:0000256" key="8">
    <source>
        <dbReference type="ARBA" id="ARBA00022968"/>
    </source>
</evidence>
<comment type="caution">
    <text evidence="16">The sequence shown here is derived from an EMBL/GenBank/DDBJ whole genome shotgun (WGS) entry which is preliminary data.</text>
</comment>
<name>A0A8J5MYB0_HOMAM</name>
<keyword evidence="9" id="KW-1133">Transmembrane helix</keyword>
<evidence type="ECO:0000256" key="6">
    <source>
        <dbReference type="ARBA" id="ARBA00022692"/>
    </source>
</evidence>
<comment type="similarity">
    <text evidence="3 13">Belongs to the glycosyltransferase 13 family.</text>
</comment>
<feature type="domain" description="ILEI/PANDER" evidence="15">
    <location>
        <begin position="75"/>
        <end position="162"/>
    </location>
</feature>
<feature type="chain" id="PRO_5035186062" description="Alpha-1,3-mannosyl-glycoprotein 2-beta-N-acetylglucosaminyltransferase" evidence="14">
    <location>
        <begin position="19"/>
        <end position="639"/>
    </location>
</feature>
<protein>
    <recommendedName>
        <fullName evidence="13">Alpha-1,3-mannosyl-glycoprotein 2-beta-N-acetylglucosaminyltransferase</fullName>
        <shortName evidence="13">GNT-I</shortName>
        <shortName evidence="13">GlcNAc-T I</shortName>
        <ecNumber evidence="13">2.4.1.101</ecNumber>
    </recommendedName>
    <alternativeName>
        <fullName evidence="13">N-glycosyl-oligosaccharide-glycoprotein N-acetylglucosaminyltransferase I</fullName>
    </alternativeName>
</protein>
<reference evidence="16" key="1">
    <citation type="journal article" date="2021" name="Sci. Adv.">
        <title>The American lobster genome reveals insights on longevity, neural, and immune adaptations.</title>
        <authorList>
            <person name="Polinski J.M."/>
            <person name="Zimin A.V."/>
            <person name="Clark K.F."/>
            <person name="Kohn A.B."/>
            <person name="Sadowski N."/>
            <person name="Timp W."/>
            <person name="Ptitsyn A."/>
            <person name="Khanna P."/>
            <person name="Romanova D.Y."/>
            <person name="Williams P."/>
            <person name="Greenwood S.J."/>
            <person name="Moroz L.L."/>
            <person name="Walt D.R."/>
            <person name="Bodnar A.G."/>
        </authorList>
    </citation>
    <scope>NUCLEOTIDE SEQUENCE</scope>
    <source>
        <strain evidence="16">GMGI-L3</strain>
    </source>
</reference>
<dbReference type="EC" id="2.4.1.101" evidence="13"/>
<dbReference type="Pfam" id="PF15711">
    <property type="entry name" value="ILEI"/>
    <property type="match status" value="1"/>
</dbReference>
<evidence type="ECO:0000259" key="15">
    <source>
        <dbReference type="Pfam" id="PF15711"/>
    </source>
</evidence>
<keyword evidence="5" id="KW-0808">Transferase</keyword>
<dbReference type="Proteomes" id="UP000747542">
    <property type="component" value="Unassembled WGS sequence"/>
</dbReference>
<proteinExistence type="inferred from homology"/>
<evidence type="ECO:0000256" key="10">
    <source>
        <dbReference type="ARBA" id="ARBA00023034"/>
    </source>
</evidence>
<evidence type="ECO:0000256" key="3">
    <source>
        <dbReference type="ARBA" id="ARBA00006492"/>
    </source>
</evidence>
<gene>
    <name evidence="16" type="ORF">Hamer_G010246</name>
</gene>
<evidence type="ECO:0000256" key="5">
    <source>
        <dbReference type="ARBA" id="ARBA00022679"/>
    </source>
</evidence>
<evidence type="ECO:0000256" key="4">
    <source>
        <dbReference type="ARBA" id="ARBA00022676"/>
    </source>
</evidence>
<dbReference type="GO" id="GO:0030145">
    <property type="term" value="F:manganese ion binding"/>
    <property type="evidence" value="ECO:0007669"/>
    <property type="project" value="UniProtKB-UniRule"/>
</dbReference>
<sequence length="639" mass="72621">MKMIYLLVMMVAIGGVTSLRWEASDISLQRWRKMKELQEDTMSLTVKANHNQVLVLRENTIVYEHEGLENGWGGGVHVVVLHSRTGKLMLARRFRTYQPAERHNLHACLVSLQSGRALILVGQPNFMTFLERKGVEVLVGVGSMLVPRVADGEPWGMITITGHPRGLTLVPGKVLVEAVATKEIGRSSTNLQLQVDLPKASSDGWCGGSWAAQQEAQWRFCDTYEGYGELCRCEGPYTPTTLPTTPPSIPMSEEIPVVIVTANKPYYLYRILKNLKSLAGSKETRVLVVVDGPHRETLELTNVFQVETVTHIPQGQPSHNTRINMNIAFALYSGLNRWPHVDKVILLEDDLILAPDLLRYFHQAALALNLDPTLNFVSAFGQNSYPNTARDSSTVLRAEMYPQYGWMTCRRWVENILPLWVPPGPGRDWDWWLYTEGARAGMEAVVPEVSRTAHGGSAGVHVTGWEQHLFFSTRLLNRRPDVELKHVHRLVAKNYSHWFEDEIRHATKIHLLDHPCHVHVIPKNKTGPFVLYLGVVSRSDQYLSFYLMQACLGTDDQEVKELYEGVIRLRIHPYSHHLTHQARTYNLRDLHAHNVRQVHTLTRQDFTLTMQTEEAWQVLYLGEGTSGDFRRGTYAKQLQ</sequence>
<evidence type="ECO:0000313" key="16">
    <source>
        <dbReference type="EMBL" id="KAG7167842.1"/>
    </source>
</evidence>
<comment type="function">
    <text evidence="13">Initiates complex N-linked carbohydrate formation. Essential for the conversion of high-mannose to hybrid and complex N-glycans.</text>
</comment>
<keyword evidence="12 13" id="KW-0464">Manganese</keyword>
<dbReference type="UniPathway" id="UPA00378"/>
<keyword evidence="4 13" id="KW-0328">Glycosyltransferase</keyword>
<dbReference type="InterPro" id="IPR004139">
    <property type="entry name" value="Glyco_trans_13"/>
</dbReference>